<feature type="compositionally biased region" description="Polar residues" evidence="1">
    <location>
        <begin position="357"/>
        <end position="366"/>
    </location>
</feature>
<comment type="caution">
    <text evidence="2">The sequence shown here is derived from an EMBL/GenBank/DDBJ whole genome shotgun (WGS) entry which is preliminary data.</text>
</comment>
<organism evidence="2 3">
    <name type="scientific">Solanum commersonii</name>
    <name type="common">Commerson's wild potato</name>
    <name type="synonym">Commerson's nightshade</name>
    <dbReference type="NCBI Taxonomy" id="4109"/>
    <lineage>
        <taxon>Eukaryota</taxon>
        <taxon>Viridiplantae</taxon>
        <taxon>Streptophyta</taxon>
        <taxon>Embryophyta</taxon>
        <taxon>Tracheophyta</taxon>
        <taxon>Spermatophyta</taxon>
        <taxon>Magnoliopsida</taxon>
        <taxon>eudicotyledons</taxon>
        <taxon>Gunneridae</taxon>
        <taxon>Pentapetalae</taxon>
        <taxon>asterids</taxon>
        <taxon>lamiids</taxon>
        <taxon>Solanales</taxon>
        <taxon>Solanaceae</taxon>
        <taxon>Solanoideae</taxon>
        <taxon>Solaneae</taxon>
        <taxon>Solanum</taxon>
    </lineage>
</organism>
<feature type="compositionally biased region" description="Acidic residues" evidence="1">
    <location>
        <begin position="376"/>
        <end position="385"/>
    </location>
</feature>
<evidence type="ECO:0000313" key="2">
    <source>
        <dbReference type="EMBL" id="KAG5631995.1"/>
    </source>
</evidence>
<name>A0A9J6B5V3_SOLCO</name>
<reference evidence="2 3" key="1">
    <citation type="submission" date="2020-09" db="EMBL/GenBank/DDBJ databases">
        <title>De no assembly of potato wild relative species, Solanum commersonii.</title>
        <authorList>
            <person name="Cho K."/>
        </authorList>
    </citation>
    <scope>NUCLEOTIDE SEQUENCE [LARGE SCALE GENOMIC DNA]</scope>
    <source>
        <strain evidence="2">LZ3.2</strain>
        <tissue evidence="2">Leaf</tissue>
    </source>
</reference>
<keyword evidence="3" id="KW-1185">Reference proteome</keyword>
<feature type="compositionally biased region" description="Acidic residues" evidence="1">
    <location>
        <begin position="171"/>
        <end position="196"/>
    </location>
</feature>
<feature type="region of interest" description="Disordered" evidence="1">
    <location>
        <begin position="357"/>
        <end position="385"/>
    </location>
</feature>
<proteinExistence type="predicted"/>
<evidence type="ECO:0000313" key="3">
    <source>
        <dbReference type="Proteomes" id="UP000824120"/>
    </source>
</evidence>
<evidence type="ECO:0000256" key="1">
    <source>
        <dbReference type="SAM" id="MobiDB-lite"/>
    </source>
</evidence>
<dbReference type="EMBL" id="JACXVP010000001">
    <property type="protein sequence ID" value="KAG5631995.1"/>
    <property type="molecule type" value="Genomic_DNA"/>
</dbReference>
<sequence length="385" mass="44707">MDHRLWMYNMHYETGVGLKLEFIDGVRNFIEHTMTLDIFKNNGLVRCPCSASKRNRPNRNDESDIDPLFPPISIFNQNGRGSKKRGKQGFTNMEMQLAVIHIFLNCPEIQPYVNLLVNTWGNEAIYTKKFKWLRNYVIDVELETTLQHPQNILEEVYDDEILNVEEEIYENEENESFDDEEWDDNENETTEEEEWENDRIETNKFKAILDQGKRLETVLGVARCTLEEKELGRTPISPEVFKKTHVRKKENESHPDVWVEERTKQTFIWKEKVVRGTHKCKVYGLGSRNNVRRLQSSLEGIGSSSQAEALDGVQVDAMFHQIAKLTTALAKSERRRVVEQESMSKTVQQIQKQVMNLARGTTTSAPEESDNYRIDSEDDCVGPTP</sequence>
<protein>
    <recommendedName>
        <fullName evidence="4">Transposase-associated domain-containing protein</fullName>
    </recommendedName>
</protein>
<dbReference type="AlphaFoldDB" id="A0A9J6B5V3"/>
<accession>A0A9J6B5V3</accession>
<feature type="region of interest" description="Disordered" evidence="1">
    <location>
        <begin position="171"/>
        <end position="197"/>
    </location>
</feature>
<evidence type="ECO:0008006" key="4">
    <source>
        <dbReference type="Google" id="ProtNLM"/>
    </source>
</evidence>
<dbReference type="Proteomes" id="UP000824120">
    <property type="component" value="Chromosome 1"/>
</dbReference>
<gene>
    <name evidence="2" type="ORF">H5410_003712</name>
</gene>